<keyword evidence="1" id="KW-0547">Nucleotide-binding</keyword>
<keyword evidence="2" id="KW-0378">Hydrolase</keyword>
<accession>A0A2N3Y100</accession>
<evidence type="ECO:0000256" key="3">
    <source>
        <dbReference type="ARBA" id="ARBA00022840"/>
    </source>
</evidence>
<dbReference type="Pfam" id="PF02626">
    <property type="entry name" value="CT_A_B"/>
    <property type="match status" value="1"/>
</dbReference>
<organism evidence="5 6">
    <name type="scientific">Saccharopolyspora spinosa</name>
    <dbReference type="NCBI Taxonomy" id="60894"/>
    <lineage>
        <taxon>Bacteria</taxon>
        <taxon>Bacillati</taxon>
        <taxon>Actinomycetota</taxon>
        <taxon>Actinomycetes</taxon>
        <taxon>Pseudonocardiales</taxon>
        <taxon>Pseudonocardiaceae</taxon>
        <taxon>Saccharopolyspora</taxon>
    </lineage>
</organism>
<dbReference type="EMBL" id="PJNB01000001">
    <property type="protein sequence ID" value="PKW16592.1"/>
    <property type="molecule type" value="Genomic_DNA"/>
</dbReference>
<reference evidence="5" key="1">
    <citation type="submission" date="2017-12" db="EMBL/GenBank/DDBJ databases">
        <title>Sequencing the genomes of 1000 Actinobacteria strains.</title>
        <authorList>
            <person name="Klenk H.-P."/>
        </authorList>
    </citation>
    <scope>NUCLEOTIDE SEQUENCE [LARGE SCALE GENOMIC DNA]</scope>
    <source>
        <strain evidence="5">DSM 44228</strain>
    </source>
</reference>
<dbReference type="STRING" id="994479.GCA_000194155_07381"/>
<sequence>MSPARTTVEILAPGPLMTVQDLGRHGHAHLGVPTSGAADEAAFRIANRLVGNSEDAACLETTLGGAAVLFHGAASVAITGAPTPAWLDQRPVAFAERLYVKPGQTLQLGRPDYGLRTYLGVSGGIDVPPILGSRSTDTLSGLGPEPLTPGVELPIGTDPRGLVGCPDVVFSAVPSTLDPTVRIHAGPREDWFAPDALQTLTSASWAVTAETNRVGARLSGPLLDHSASAQLPSEGMVRGAIEVPPSGQPIVFLADHPTTGGYPVIAVVHAADLGLLAQARPGTRLRFAIARQPSAGQS</sequence>
<protein>
    <submittedName>
        <fullName evidence="5">Biotin-dependent carboxylase-like uncharacterized protein</fullName>
    </submittedName>
</protein>
<dbReference type="GO" id="GO:0016787">
    <property type="term" value="F:hydrolase activity"/>
    <property type="evidence" value="ECO:0007669"/>
    <property type="project" value="UniProtKB-KW"/>
</dbReference>
<proteinExistence type="predicted"/>
<feature type="domain" description="Carboxyltransferase" evidence="4">
    <location>
        <begin position="29"/>
        <end position="295"/>
    </location>
</feature>
<name>A0A2N3Y100_SACSN</name>
<dbReference type="InterPro" id="IPR029000">
    <property type="entry name" value="Cyclophilin-like_dom_sf"/>
</dbReference>
<dbReference type="RefSeq" id="WP_010315054.1">
    <property type="nucleotide sequence ID" value="NZ_CP061007.1"/>
</dbReference>
<evidence type="ECO:0000259" key="4">
    <source>
        <dbReference type="SMART" id="SM00797"/>
    </source>
</evidence>
<dbReference type="AlphaFoldDB" id="A0A2N3Y100"/>
<keyword evidence="6" id="KW-1185">Reference proteome</keyword>
<dbReference type="NCBIfam" id="TIGR00724">
    <property type="entry name" value="urea_amlyse_rel"/>
    <property type="match status" value="1"/>
</dbReference>
<dbReference type="InterPro" id="IPR003778">
    <property type="entry name" value="CT_A_B"/>
</dbReference>
<dbReference type="GO" id="GO:0005524">
    <property type="term" value="F:ATP binding"/>
    <property type="evidence" value="ECO:0007669"/>
    <property type="project" value="UniProtKB-KW"/>
</dbReference>
<dbReference type="PANTHER" id="PTHR43309">
    <property type="entry name" value="5-OXOPROLINASE SUBUNIT C"/>
    <property type="match status" value="1"/>
</dbReference>
<dbReference type="InterPro" id="IPR052708">
    <property type="entry name" value="PxpC"/>
</dbReference>
<evidence type="ECO:0000256" key="2">
    <source>
        <dbReference type="ARBA" id="ARBA00022801"/>
    </source>
</evidence>
<dbReference type="SMART" id="SM00797">
    <property type="entry name" value="AHS2"/>
    <property type="match status" value="1"/>
</dbReference>
<dbReference type="SUPFAM" id="SSF50891">
    <property type="entry name" value="Cyclophilin-like"/>
    <property type="match status" value="1"/>
</dbReference>
<gene>
    <name evidence="5" type="ORF">A8926_4434</name>
</gene>
<dbReference type="Gene3D" id="2.40.100.10">
    <property type="entry name" value="Cyclophilin-like"/>
    <property type="match status" value="1"/>
</dbReference>
<evidence type="ECO:0000313" key="6">
    <source>
        <dbReference type="Proteomes" id="UP000233786"/>
    </source>
</evidence>
<keyword evidence="3" id="KW-0067">ATP-binding</keyword>
<evidence type="ECO:0000256" key="1">
    <source>
        <dbReference type="ARBA" id="ARBA00022741"/>
    </source>
</evidence>
<evidence type="ECO:0000313" key="5">
    <source>
        <dbReference type="EMBL" id="PKW16592.1"/>
    </source>
</evidence>
<dbReference type="PANTHER" id="PTHR43309:SF3">
    <property type="entry name" value="5-OXOPROLINASE SUBUNIT C"/>
    <property type="match status" value="1"/>
</dbReference>
<comment type="caution">
    <text evidence="5">The sequence shown here is derived from an EMBL/GenBank/DDBJ whole genome shotgun (WGS) entry which is preliminary data.</text>
</comment>
<dbReference type="Proteomes" id="UP000233786">
    <property type="component" value="Unassembled WGS sequence"/>
</dbReference>